<organism evidence="1 2">
    <name type="scientific">Streptomyces scopuliridis RB72</name>
    <dbReference type="NCBI Taxonomy" id="1440053"/>
    <lineage>
        <taxon>Bacteria</taxon>
        <taxon>Bacillati</taxon>
        <taxon>Actinomycetota</taxon>
        <taxon>Actinomycetes</taxon>
        <taxon>Kitasatosporales</taxon>
        <taxon>Streptomycetaceae</taxon>
        <taxon>Streptomyces</taxon>
    </lineage>
</organism>
<dbReference type="AlphaFoldDB" id="A0A2T7T8W7"/>
<protein>
    <submittedName>
        <fullName evidence="1">Uncharacterized protein</fullName>
    </submittedName>
</protein>
<keyword evidence="2" id="KW-1185">Reference proteome</keyword>
<accession>A0A2T7T8W7</accession>
<dbReference type="Proteomes" id="UP000245992">
    <property type="component" value="Unassembled WGS sequence"/>
</dbReference>
<sequence length="69" mass="7503">MLRLATGVACGALIGVERRWRARMAGLRATVHLRCERPTGSHIRAQLLQALTTCGLEDDPPPMEHQAAA</sequence>
<dbReference type="RefSeq" id="WP_030353981.1">
    <property type="nucleotide sequence ID" value="NZ_AZSP01000137.1"/>
</dbReference>
<gene>
    <name evidence="1" type="ORF">Y717_02835</name>
</gene>
<reference evidence="1 2" key="1">
    <citation type="submission" date="2013-12" db="EMBL/GenBank/DDBJ databases">
        <title>Annotated genome of Streptomyces scopuliridis.</title>
        <authorList>
            <person name="Olson J.B."/>
        </authorList>
    </citation>
    <scope>NUCLEOTIDE SEQUENCE [LARGE SCALE GENOMIC DNA]</scope>
    <source>
        <strain evidence="1 2">RB72</strain>
    </source>
</reference>
<name>A0A2T7T8W7_9ACTN</name>
<evidence type="ECO:0000313" key="2">
    <source>
        <dbReference type="Proteomes" id="UP000245992"/>
    </source>
</evidence>
<comment type="caution">
    <text evidence="1">The sequence shown here is derived from an EMBL/GenBank/DDBJ whole genome shotgun (WGS) entry which is preliminary data.</text>
</comment>
<dbReference type="STRING" id="1440053.GCA_000718095_04992"/>
<proteinExistence type="predicted"/>
<dbReference type="EMBL" id="AZSP01000137">
    <property type="protein sequence ID" value="PVE11506.1"/>
    <property type="molecule type" value="Genomic_DNA"/>
</dbReference>
<evidence type="ECO:0000313" key="1">
    <source>
        <dbReference type="EMBL" id="PVE11506.1"/>
    </source>
</evidence>